<proteinExistence type="predicted"/>
<dbReference type="OMA" id="IHITIDS"/>
<dbReference type="Pfam" id="PF07727">
    <property type="entry name" value="RVT_2"/>
    <property type="match status" value="1"/>
</dbReference>
<dbReference type="EC" id="2.7.7.7" evidence="2"/>
<accession>A0A075AZK3</accession>
<name>A0A075AZK3_ROZAC</name>
<dbReference type="AlphaFoldDB" id="A0A075AZK3"/>
<keyword evidence="2" id="KW-0808">Transferase</keyword>
<evidence type="ECO:0000259" key="1">
    <source>
        <dbReference type="Pfam" id="PF07727"/>
    </source>
</evidence>
<feature type="non-terminal residue" evidence="2">
    <location>
        <position position="1"/>
    </location>
</feature>
<keyword evidence="2" id="KW-0548">Nucleotidyltransferase</keyword>
<protein>
    <submittedName>
        <fullName evidence="2">Reverse transcriptase, RNA-dependent DNA polymerase domain-containing protein</fullName>
        <ecNumber evidence="2">2.7.7.7</ecNumber>
    </submittedName>
</protein>
<keyword evidence="3" id="KW-1185">Reference proteome</keyword>
<dbReference type="InterPro" id="IPR013103">
    <property type="entry name" value="RVT_2"/>
</dbReference>
<dbReference type="GO" id="GO:0003887">
    <property type="term" value="F:DNA-directed DNA polymerase activity"/>
    <property type="evidence" value="ECO:0007669"/>
    <property type="project" value="UniProtKB-EC"/>
</dbReference>
<evidence type="ECO:0000313" key="2">
    <source>
        <dbReference type="EMBL" id="EPZ35682.1"/>
    </source>
</evidence>
<organism evidence="2 3">
    <name type="scientific">Rozella allomycis (strain CSF55)</name>
    <dbReference type="NCBI Taxonomy" id="988480"/>
    <lineage>
        <taxon>Eukaryota</taxon>
        <taxon>Fungi</taxon>
        <taxon>Fungi incertae sedis</taxon>
        <taxon>Cryptomycota</taxon>
        <taxon>Cryptomycota incertae sedis</taxon>
        <taxon>Rozella</taxon>
    </lineage>
</organism>
<gene>
    <name evidence="2" type="ORF">O9G_006274</name>
</gene>
<reference evidence="2 3" key="1">
    <citation type="journal article" date="2013" name="Curr. Biol.">
        <title>Shared signatures of parasitism and phylogenomics unite Cryptomycota and microsporidia.</title>
        <authorList>
            <person name="James T.Y."/>
            <person name="Pelin A."/>
            <person name="Bonen L."/>
            <person name="Ahrendt S."/>
            <person name="Sain D."/>
            <person name="Corradi N."/>
            <person name="Stajich J.E."/>
        </authorList>
    </citation>
    <scope>NUCLEOTIDE SEQUENCE [LARGE SCALE GENOMIC DNA]</scope>
    <source>
        <strain evidence="2 3">CSF55</strain>
    </source>
</reference>
<keyword evidence="2" id="KW-0695">RNA-directed DNA polymerase</keyword>
<dbReference type="SUPFAM" id="SSF56672">
    <property type="entry name" value="DNA/RNA polymerases"/>
    <property type="match status" value="1"/>
</dbReference>
<sequence length="223" mass="25876">AITSVEKKKWEKAIDNELQSLVKNDVFEIVNLPEGRKTIGSVWVLRVKFNVAGNIDKYKARLCALGNTQVEGIDFEKTYSPVCRIQSIRILMAIAVEFNMKIHQMDVDTAYLNSKIDKEIYMRFPEGFKMEHGGGKVWKLKKALYGLKQAGRQWNLHIDQDLRKAGFNKCKADWCIYFKKENKRIVIVALYVDDIIIMSEEDELLQQTKDMLNHCYSMKDMGN</sequence>
<feature type="domain" description="Reverse transcriptase Ty1/copia-type" evidence="1">
    <location>
        <begin position="24"/>
        <end position="222"/>
    </location>
</feature>
<dbReference type="HOGENOM" id="CLU_001650_21_5_1"/>
<dbReference type="STRING" id="988480.A0A075AZK3"/>
<dbReference type="OrthoDB" id="2796020at2759"/>
<evidence type="ECO:0000313" key="3">
    <source>
        <dbReference type="Proteomes" id="UP000030755"/>
    </source>
</evidence>
<dbReference type="GO" id="GO:0003964">
    <property type="term" value="F:RNA-directed DNA polymerase activity"/>
    <property type="evidence" value="ECO:0007669"/>
    <property type="project" value="UniProtKB-KW"/>
</dbReference>
<dbReference type="EMBL" id="KE560783">
    <property type="protein sequence ID" value="EPZ35682.1"/>
    <property type="molecule type" value="Genomic_DNA"/>
</dbReference>
<dbReference type="Proteomes" id="UP000030755">
    <property type="component" value="Unassembled WGS sequence"/>
</dbReference>
<dbReference type="InterPro" id="IPR043502">
    <property type="entry name" value="DNA/RNA_pol_sf"/>
</dbReference>